<sequence length="277" mass="30359">MVSPPPSSRAPRRGRPRQLRLAEQVAGKLRARILAADLEAGSLLPKQDELVAEFGVSYPSVREALRILENEGLITVRRGSVGGAEIHAPGASSAGYALGLALQAARVKVSDLGDAITMLEPLSTACCAMRPDRGEVVVPVLRELLAEAERQVDDAAEFTRASRRFHQVLSSFNDNQTLQLVLRGLGSLWAAQEETWELTLTDALNEAGDYLSLDERREVLSAHGRITGAIERGDPDEAERLSREHLRSWHWEMQPGVQGQVVDAASSKLRARYRAQE</sequence>
<dbReference type="SUPFAM" id="SSF46785">
    <property type="entry name" value="Winged helix' DNA-binding domain"/>
    <property type="match status" value="1"/>
</dbReference>
<keyword evidence="6" id="KW-1185">Reference proteome</keyword>
<dbReference type="Pfam" id="PF07729">
    <property type="entry name" value="FCD"/>
    <property type="match status" value="1"/>
</dbReference>
<dbReference type="PANTHER" id="PTHR43537">
    <property type="entry name" value="TRANSCRIPTIONAL REGULATOR, GNTR FAMILY"/>
    <property type="match status" value="1"/>
</dbReference>
<dbReference type="SMART" id="SM00345">
    <property type="entry name" value="HTH_GNTR"/>
    <property type="match status" value="1"/>
</dbReference>
<dbReference type="PRINTS" id="PR00035">
    <property type="entry name" value="HTHGNTR"/>
</dbReference>
<dbReference type="PROSITE" id="PS50949">
    <property type="entry name" value="HTH_GNTR"/>
    <property type="match status" value="1"/>
</dbReference>
<name>A0ABW1AFC5_9ACTN</name>
<evidence type="ECO:0000259" key="4">
    <source>
        <dbReference type="PROSITE" id="PS50949"/>
    </source>
</evidence>
<dbReference type="Gene3D" id="1.10.10.10">
    <property type="entry name" value="Winged helix-like DNA-binding domain superfamily/Winged helix DNA-binding domain"/>
    <property type="match status" value="1"/>
</dbReference>
<dbReference type="InterPro" id="IPR011711">
    <property type="entry name" value="GntR_C"/>
</dbReference>
<accession>A0ABW1AFC5</accession>
<keyword evidence="3" id="KW-0804">Transcription</keyword>
<evidence type="ECO:0000256" key="1">
    <source>
        <dbReference type="ARBA" id="ARBA00023015"/>
    </source>
</evidence>
<protein>
    <submittedName>
        <fullName evidence="5">FadR/GntR family transcriptional regulator</fullName>
    </submittedName>
</protein>
<dbReference type="Pfam" id="PF00392">
    <property type="entry name" value="GntR"/>
    <property type="match status" value="1"/>
</dbReference>
<dbReference type="CDD" id="cd07377">
    <property type="entry name" value="WHTH_GntR"/>
    <property type="match status" value="1"/>
</dbReference>
<keyword evidence="2" id="KW-0238">DNA-binding</keyword>
<dbReference type="InterPro" id="IPR036390">
    <property type="entry name" value="WH_DNA-bd_sf"/>
</dbReference>
<feature type="domain" description="HTH gntR-type" evidence="4">
    <location>
        <begin position="19"/>
        <end position="89"/>
    </location>
</feature>
<gene>
    <name evidence="5" type="ORF">ACFPZN_47110</name>
</gene>
<evidence type="ECO:0000313" key="6">
    <source>
        <dbReference type="Proteomes" id="UP001596074"/>
    </source>
</evidence>
<dbReference type="RefSeq" id="WP_378290047.1">
    <property type="nucleotide sequence ID" value="NZ_JBHSON010000106.1"/>
</dbReference>
<dbReference type="Proteomes" id="UP001596074">
    <property type="component" value="Unassembled WGS sequence"/>
</dbReference>
<dbReference type="InterPro" id="IPR036388">
    <property type="entry name" value="WH-like_DNA-bd_sf"/>
</dbReference>
<proteinExistence type="predicted"/>
<reference evidence="6" key="1">
    <citation type="journal article" date="2019" name="Int. J. Syst. Evol. Microbiol.">
        <title>The Global Catalogue of Microorganisms (GCM) 10K type strain sequencing project: providing services to taxonomists for standard genome sequencing and annotation.</title>
        <authorList>
            <consortium name="The Broad Institute Genomics Platform"/>
            <consortium name="The Broad Institute Genome Sequencing Center for Infectious Disease"/>
            <person name="Wu L."/>
            <person name="Ma J."/>
        </authorList>
    </citation>
    <scope>NUCLEOTIDE SEQUENCE [LARGE SCALE GENOMIC DNA]</scope>
    <source>
        <strain evidence="6">KCTC 42087</strain>
    </source>
</reference>
<evidence type="ECO:0000313" key="5">
    <source>
        <dbReference type="EMBL" id="MFC5753234.1"/>
    </source>
</evidence>
<evidence type="ECO:0000256" key="2">
    <source>
        <dbReference type="ARBA" id="ARBA00023125"/>
    </source>
</evidence>
<dbReference type="EMBL" id="JBHSON010000106">
    <property type="protein sequence ID" value="MFC5753234.1"/>
    <property type="molecule type" value="Genomic_DNA"/>
</dbReference>
<dbReference type="PANTHER" id="PTHR43537:SF5">
    <property type="entry name" value="UXU OPERON TRANSCRIPTIONAL REGULATOR"/>
    <property type="match status" value="1"/>
</dbReference>
<dbReference type="Gene3D" id="1.20.120.530">
    <property type="entry name" value="GntR ligand-binding domain-like"/>
    <property type="match status" value="1"/>
</dbReference>
<dbReference type="SMART" id="SM00895">
    <property type="entry name" value="FCD"/>
    <property type="match status" value="1"/>
</dbReference>
<organism evidence="5 6">
    <name type="scientific">Actinomadura rugatobispora</name>
    <dbReference type="NCBI Taxonomy" id="1994"/>
    <lineage>
        <taxon>Bacteria</taxon>
        <taxon>Bacillati</taxon>
        <taxon>Actinomycetota</taxon>
        <taxon>Actinomycetes</taxon>
        <taxon>Streptosporangiales</taxon>
        <taxon>Thermomonosporaceae</taxon>
        <taxon>Actinomadura</taxon>
    </lineage>
</organism>
<dbReference type="SUPFAM" id="SSF48008">
    <property type="entry name" value="GntR ligand-binding domain-like"/>
    <property type="match status" value="1"/>
</dbReference>
<dbReference type="InterPro" id="IPR000524">
    <property type="entry name" value="Tscrpt_reg_HTH_GntR"/>
</dbReference>
<keyword evidence="1" id="KW-0805">Transcription regulation</keyword>
<comment type="caution">
    <text evidence="5">The sequence shown here is derived from an EMBL/GenBank/DDBJ whole genome shotgun (WGS) entry which is preliminary data.</text>
</comment>
<evidence type="ECO:0000256" key="3">
    <source>
        <dbReference type="ARBA" id="ARBA00023163"/>
    </source>
</evidence>
<dbReference type="InterPro" id="IPR008920">
    <property type="entry name" value="TF_FadR/GntR_C"/>
</dbReference>